<accession>A0ABP1D9B3</accession>
<evidence type="ECO:0000256" key="1">
    <source>
        <dbReference type="ARBA" id="ARBA00010126"/>
    </source>
</evidence>
<proteinExistence type="inferred from homology"/>
<dbReference type="Pfam" id="PF09745">
    <property type="entry name" value="NSRP1_N"/>
    <property type="match status" value="1"/>
</dbReference>
<feature type="region of interest" description="Disordered" evidence="3">
    <location>
        <begin position="1"/>
        <end position="53"/>
    </location>
</feature>
<gene>
    <name evidence="5" type="ORF">GFSPODELE1_LOCUS5012</name>
</gene>
<feature type="domain" description="Nuclear speckle splicing regulatory protein 1 N-terminal" evidence="4">
    <location>
        <begin position="70"/>
        <end position="178"/>
    </location>
</feature>
<evidence type="ECO:0000259" key="4">
    <source>
        <dbReference type="Pfam" id="PF09745"/>
    </source>
</evidence>
<evidence type="ECO:0000313" key="6">
    <source>
        <dbReference type="Proteomes" id="UP001497453"/>
    </source>
</evidence>
<feature type="compositionally biased region" description="Basic and acidic residues" evidence="3">
    <location>
        <begin position="347"/>
        <end position="361"/>
    </location>
</feature>
<dbReference type="Proteomes" id="UP001497453">
    <property type="component" value="Chromosome 3"/>
</dbReference>
<evidence type="ECO:0000313" key="5">
    <source>
        <dbReference type="EMBL" id="CAL1704460.1"/>
    </source>
</evidence>
<dbReference type="EMBL" id="OZ037946">
    <property type="protein sequence ID" value="CAL1704460.1"/>
    <property type="molecule type" value="Genomic_DNA"/>
</dbReference>
<protein>
    <recommendedName>
        <fullName evidence="4">Nuclear speckle splicing regulatory protein 1 N-terminal domain-containing protein</fullName>
    </recommendedName>
</protein>
<sequence length="406" mass="46111">MKVSFSLANSKAKAGKSVGEAPPLKRPAAFASLGDDEPLDAAPTLSGKDKKVPAAKQVVAQNVEMSKALKRKLDEEKRVDATLFEYDEVWDKMQEVKQRQKEAKEIDSKERKPKYIGNLLSTAATRRLDHLRAEEKMIQRERELEGDEFIDKEAFVTQAYKDQMVEVRRAEEEEKRRDGVYSVMSSCSIHRLIYVTELEKKKNKGLGTGMAHFYRKLLEETEQQHEQTIAAVASTSTIKGPQGPSPNLTITKPPEFKAQSDLELAKLAREQGKEVELNEENQIVDKRELLSAGLNLAAPNTRRLGLQISKSHSEETVHVHRAVGTAASRREINERRAREVARQMEEERERLKERDQREQESINRVVTKRNTEEAVLSAKERYLARKRRKLEEADASGDAGEPSKLD</sequence>
<evidence type="ECO:0000256" key="2">
    <source>
        <dbReference type="ARBA" id="ARBA00023054"/>
    </source>
</evidence>
<dbReference type="InterPro" id="IPR053246">
    <property type="entry name" value="NS_splicing_regulatory_protein"/>
</dbReference>
<comment type="similarity">
    <text evidence="1">Belongs to the NSRP1 family.</text>
</comment>
<dbReference type="PANTHER" id="PTHR47845">
    <property type="entry name" value="NUCLEAR SPECKLE SPLICING REGULATORY PROTEIN 1 HOMOLOG"/>
    <property type="match status" value="1"/>
</dbReference>
<name>A0ABP1D9B3_9APHY</name>
<feature type="region of interest" description="Disordered" evidence="3">
    <location>
        <begin position="386"/>
        <end position="406"/>
    </location>
</feature>
<feature type="region of interest" description="Disordered" evidence="3">
    <location>
        <begin position="347"/>
        <end position="371"/>
    </location>
</feature>
<evidence type="ECO:0000256" key="3">
    <source>
        <dbReference type="SAM" id="MobiDB-lite"/>
    </source>
</evidence>
<dbReference type="PANTHER" id="PTHR47845:SF1">
    <property type="entry name" value="NUCLEAR SPECKLE SPLICING REGULATORY PROTEIN 1 HOMOLOG"/>
    <property type="match status" value="1"/>
</dbReference>
<organism evidence="5 6">
    <name type="scientific">Somion occarium</name>
    <dbReference type="NCBI Taxonomy" id="3059160"/>
    <lineage>
        <taxon>Eukaryota</taxon>
        <taxon>Fungi</taxon>
        <taxon>Dikarya</taxon>
        <taxon>Basidiomycota</taxon>
        <taxon>Agaricomycotina</taxon>
        <taxon>Agaricomycetes</taxon>
        <taxon>Polyporales</taxon>
        <taxon>Cerrenaceae</taxon>
        <taxon>Somion</taxon>
    </lineage>
</organism>
<keyword evidence="2" id="KW-0175">Coiled coil</keyword>
<dbReference type="InterPro" id="IPR018612">
    <property type="entry name" value="NSRP1_N"/>
</dbReference>
<reference evidence="6" key="1">
    <citation type="submission" date="2024-04" db="EMBL/GenBank/DDBJ databases">
        <authorList>
            <person name="Shaw F."/>
            <person name="Minotto A."/>
        </authorList>
    </citation>
    <scope>NUCLEOTIDE SEQUENCE [LARGE SCALE GENOMIC DNA]</scope>
</reference>
<keyword evidence="6" id="KW-1185">Reference proteome</keyword>